<dbReference type="PROSITE" id="PS51545">
    <property type="entry name" value="PIK_HELICAL"/>
    <property type="match status" value="1"/>
</dbReference>
<dbReference type="PROSITE" id="PS00915">
    <property type="entry name" value="PI3_4_KINASE_1"/>
    <property type="match status" value="1"/>
</dbReference>
<feature type="region of interest" description="Disordered" evidence="8">
    <location>
        <begin position="528"/>
        <end position="559"/>
    </location>
</feature>
<dbReference type="Pfam" id="PF00613">
    <property type="entry name" value="PI3Ka"/>
    <property type="match status" value="1"/>
</dbReference>
<keyword evidence="15" id="KW-1185">Reference proteome</keyword>
<dbReference type="GO" id="GO:0016303">
    <property type="term" value="F:1-phosphatidylinositol-3-kinase activity"/>
    <property type="evidence" value="ECO:0007669"/>
    <property type="project" value="TreeGrafter"/>
</dbReference>
<keyword evidence="3" id="KW-0808">Transferase</keyword>
<keyword evidence="5" id="KW-0418">Kinase</keyword>
<reference evidence="14" key="3">
    <citation type="submission" date="2025-09" db="UniProtKB">
        <authorList>
            <consortium name="Ensembl"/>
        </authorList>
    </citation>
    <scope>IDENTIFICATION</scope>
</reference>
<dbReference type="InterPro" id="IPR003113">
    <property type="entry name" value="PI3K_ABD"/>
</dbReference>
<dbReference type="Gene3D" id="1.10.1070.11">
    <property type="entry name" value="Phosphatidylinositol 3-/4-kinase, catalytic domain"/>
    <property type="match status" value="1"/>
</dbReference>
<dbReference type="SUPFAM" id="SSF49562">
    <property type="entry name" value="C2 domain (Calcium/lipid-binding domain, CaLB)"/>
    <property type="match status" value="1"/>
</dbReference>
<evidence type="ECO:0000256" key="4">
    <source>
        <dbReference type="ARBA" id="ARBA00022741"/>
    </source>
</evidence>
<keyword evidence="4" id="KW-0547">Nucleotide-binding</keyword>
<dbReference type="FunFam" id="1.25.40.70:FF:000006">
    <property type="entry name" value="Phosphatidylinositol 4,5-bisphosphate 3-kinase catalytic subunit gamma isoform"/>
    <property type="match status" value="1"/>
</dbReference>
<dbReference type="SUPFAM" id="SSF54236">
    <property type="entry name" value="Ubiquitin-like"/>
    <property type="match status" value="1"/>
</dbReference>
<dbReference type="Gene3D" id="2.60.40.150">
    <property type="entry name" value="C2 domain"/>
    <property type="match status" value="1"/>
</dbReference>
<keyword evidence="6" id="KW-0067">ATP-binding</keyword>
<evidence type="ECO:0000256" key="7">
    <source>
        <dbReference type="ARBA" id="ARBA00023981"/>
    </source>
</evidence>
<dbReference type="InParanoid" id="H3AT86"/>
<dbReference type="InterPro" id="IPR001263">
    <property type="entry name" value="PI3K_accessory_dom"/>
</dbReference>
<dbReference type="InterPro" id="IPR016024">
    <property type="entry name" value="ARM-type_fold"/>
</dbReference>
<dbReference type="PANTHER" id="PTHR10048">
    <property type="entry name" value="PHOSPHATIDYLINOSITOL KINASE"/>
    <property type="match status" value="1"/>
</dbReference>
<evidence type="ECO:0000259" key="11">
    <source>
        <dbReference type="PROSITE" id="PS51545"/>
    </source>
</evidence>
<dbReference type="GO" id="GO:0035005">
    <property type="term" value="F:1-phosphatidylinositol-4-phosphate 3-kinase activity"/>
    <property type="evidence" value="ECO:0007669"/>
    <property type="project" value="TreeGrafter"/>
</dbReference>
<dbReference type="SMART" id="SM00142">
    <property type="entry name" value="PI3K_C2"/>
    <property type="match status" value="1"/>
</dbReference>
<dbReference type="Gene3D" id="3.10.20.770">
    <property type="match status" value="1"/>
</dbReference>
<feature type="compositionally biased region" description="Low complexity" evidence="8">
    <location>
        <begin position="528"/>
        <end position="541"/>
    </location>
</feature>
<sequence>MEIPETNSQMKLPALQCRNSNQCNDFLGDLSPKVILSFICVLPTKKPNDGVNEVVTVEISAHSTVRNLRLLIWMQARDISCQKEFYKIVDPAHCKLLYQKEKNWYEIYDDYQTLDSIRYWRYMGMEKGQIYVHSKLKETKEQEDFQKRLTYLIGYDIGIMSFHGIDELSFARRKLASPRQTEIKQRDPWLYAMEPWITSVPFPENIKAWIGEELVVVIYYMGESNKMKVNINHTPSAIAECCVQRLIDKDIPVGKKEQDLVLKVCGREEYLTGDRPLVNFLWIRHCLKSKQEVHLSLIPVPSFEDDDVTTEDWPLVDEFTGLTGTHENLQLGNQESDEITMISLWDCARKFRMKIIGIDIPNLPTKAPQQVYIEASILHGRNILSSVISKIMPFTEEVIWNSWLEFNTLVKNLPKGSKLHLSVNGIDNEYGPLKESKSSCQGFKDSDALKNKSKLLYFVNILLIDHRSLLQQGEHVLHMWPYQMQEAGLFTNEAERLSSKTNPEIETSMAISIIFDSYCFPLALPYSKTSKSSSFSRPSTYQHQSKSKSMEESMLPNPVTVSGKESLRRFSEESARYGTSLPRFLSTINWGDMEAVQDLHWLLQHWDPHNLDIVIALELLSINFADEKIRKMSVDRLEELQNDELMRYLLQLVQALKFEPYHDSALARFLIRRALRSKRIGHFFFWYLRSEITGSPYFCDHFAVILEAYLMGCGKSMLEGFSTQVQLVECLHQVVTDIKKIIPEESNLPASAAAQLQERLKMADLPQDFLVPFDPRIKAGTILLNNCKIMASKKKPLWLEFTCSETEAINTPPVGIIFKHGDDLRQDMLIIQTLVVMDSIWQENSLDLNLIPYGCISTGYRIGMIEIVRDAKTIATVQRSKGGTLGAFKNDALYDWLKSKCKIEEMHYQALERFVTSCAGYCVATYVLGIGDRHNDNIMITEYGNLFHIDFGHILGNTKRFLGMNRERVPFVLTPDFLFVMGRVNRKSSLYFQRFKDICIQAYQALRCHSNLLITLFSLMMLTRIPELSCTRDIEYLKEALALGRDDQSAKDHFLNQISICENLDWTVQTNWWIHMVMGMK</sequence>
<dbReference type="InterPro" id="IPR035892">
    <property type="entry name" value="C2_domain_sf"/>
</dbReference>
<dbReference type="SMART" id="SM00146">
    <property type="entry name" value="PI3Kc"/>
    <property type="match status" value="1"/>
</dbReference>
<dbReference type="GO" id="GO:0016477">
    <property type="term" value="P:cell migration"/>
    <property type="evidence" value="ECO:0007669"/>
    <property type="project" value="TreeGrafter"/>
</dbReference>
<feature type="domain" description="PI3K/PI4K catalytic" evidence="9">
    <location>
        <begin position="783"/>
        <end position="1066"/>
    </location>
</feature>
<dbReference type="InterPro" id="IPR029071">
    <property type="entry name" value="Ubiquitin-like_domsf"/>
</dbReference>
<dbReference type="OMA" id="QEIHYNT"/>
<dbReference type="InterPro" id="IPR018936">
    <property type="entry name" value="PI3/4_kinase_CS"/>
</dbReference>
<dbReference type="Pfam" id="PF00454">
    <property type="entry name" value="PI3_PI4_kinase"/>
    <property type="match status" value="1"/>
</dbReference>
<dbReference type="KEGG" id="lcm:102362971"/>
<dbReference type="GO" id="GO:0040012">
    <property type="term" value="P:regulation of locomotion"/>
    <property type="evidence" value="ECO:0007669"/>
    <property type="project" value="UniProtKB-ARBA"/>
</dbReference>
<dbReference type="GO" id="GO:0005943">
    <property type="term" value="C:phosphatidylinositol 3-kinase complex, class IA"/>
    <property type="evidence" value="ECO:0007669"/>
    <property type="project" value="TreeGrafter"/>
</dbReference>
<dbReference type="FunFam" id="3.30.1010.10:FF:000008">
    <property type="entry name" value="Phosphatidylinositol 4,5-bisphosphate 3-kinase catalytic subunit gamma"/>
    <property type="match status" value="1"/>
</dbReference>
<feature type="domain" description="PI3K-RBD" evidence="12">
    <location>
        <begin position="211"/>
        <end position="299"/>
    </location>
</feature>
<dbReference type="GO" id="GO:0046934">
    <property type="term" value="F:1-phosphatidylinositol-4,5-bisphosphate 3-kinase activity"/>
    <property type="evidence" value="ECO:0007669"/>
    <property type="project" value="UniProtKB-EC"/>
</dbReference>
<dbReference type="GO" id="GO:0005944">
    <property type="term" value="C:phosphatidylinositol 3-kinase complex, class IB"/>
    <property type="evidence" value="ECO:0007669"/>
    <property type="project" value="TreeGrafter"/>
</dbReference>
<dbReference type="GO" id="GO:0048015">
    <property type="term" value="P:phosphatidylinositol-mediated signaling"/>
    <property type="evidence" value="ECO:0007669"/>
    <property type="project" value="TreeGrafter"/>
</dbReference>
<dbReference type="OrthoDB" id="67688at2759"/>
<dbReference type="Ensembl" id="ENSLACT00000012951.2">
    <property type="protein sequence ID" value="ENSLACP00000012857.2"/>
    <property type="gene ID" value="ENSLACG00000011321.2"/>
</dbReference>
<dbReference type="PROSITE" id="PS50290">
    <property type="entry name" value="PI3_4_KINASE_3"/>
    <property type="match status" value="1"/>
</dbReference>
<dbReference type="GO" id="GO:0005886">
    <property type="term" value="C:plasma membrane"/>
    <property type="evidence" value="ECO:0007669"/>
    <property type="project" value="TreeGrafter"/>
</dbReference>
<protein>
    <submittedName>
        <fullName evidence="14">Si:rp71-17i16.5</fullName>
    </submittedName>
</protein>
<dbReference type="InterPro" id="IPR015433">
    <property type="entry name" value="PI3/4_kinase"/>
</dbReference>
<reference evidence="15" key="1">
    <citation type="submission" date="2011-08" db="EMBL/GenBank/DDBJ databases">
        <title>The draft genome of Latimeria chalumnae.</title>
        <authorList>
            <person name="Di Palma F."/>
            <person name="Alfoldi J."/>
            <person name="Johnson J."/>
            <person name="Berlin A."/>
            <person name="Gnerre S."/>
            <person name="Jaffe D."/>
            <person name="MacCallum I."/>
            <person name="Young S."/>
            <person name="Walker B.J."/>
            <person name="Lander E."/>
            <person name="Lindblad-Toh K."/>
        </authorList>
    </citation>
    <scope>NUCLEOTIDE SEQUENCE [LARGE SCALE GENOMIC DNA]</scope>
    <source>
        <strain evidence="15">Wild caught</strain>
    </source>
</reference>
<dbReference type="FunFam" id="1.10.1070.11:FF:000010">
    <property type="entry name" value="Phosphatidylinositol 4,5-bisphosphate 3-kinase catalytic subunit gamma isoform"/>
    <property type="match status" value="1"/>
</dbReference>
<accession>H3AT86</accession>
<evidence type="ECO:0000313" key="15">
    <source>
        <dbReference type="Proteomes" id="UP000008672"/>
    </source>
</evidence>
<evidence type="ECO:0000259" key="13">
    <source>
        <dbReference type="PROSITE" id="PS51547"/>
    </source>
</evidence>
<dbReference type="InterPro" id="IPR000403">
    <property type="entry name" value="PI3/4_kinase_cat_dom"/>
</dbReference>
<dbReference type="RefSeq" id="XP_014350198.1">
    <property type="nucleotide sequence ID" value="XM_014494712.1"/>
</dbReference>
<dbReference type="PROSITE" id="PS51547">
    <property type="entry name" value="C2_PI3K"/>
    <property type="match status" value="1"/>
</dbReference>
<dbReference type="InterPro" id="IPR036940">
    <property type="entry name" value="PI3/4_kinase_cat_sf"/>
</dbReference>
<dbReference type="PROSITE" id="PS51544">
    <property type="entry name" value="PI3K_ABD"/>
    <property type="match status" value="1"/>
</dbReference>
<dbReference type="GO" id="GO:0043491">
    <property type="term" value="P:phosphatidylinositol 3-kinase/protein kinase B signal transduction"/>
    <property type="evidence" value="ECO:0007669"/>
    <property type="project" value="TreeGrafter"/>
</dbReference>
<dbReference type="EMBL" id="AFYH01170224">
    <property type="status" value="NOT_ANNOTATED_CDS"/>
    <property type="molecule type" value="Genomic_DNA"/>
</dbReference>
<gene>
    <name evidence="14" type="primary">SI:RP71-17I16.5</name>
</gene>
<feature type="domain" description="PIK helical" evidence="11">
    <location>
        <begin position="536"/>
        <end position="712"/>
    </location>
</feature>
<evidence type="ECO:0000259" key="9">
    <source>
        <dbReference type="PROSITE" id="PS50290"/>
    </source>
</evidence>
<feature type="domain" description="C2 PI3K-type" evidence="13">
    <location>
        <begin position="347"/>
        <end position="521"/>
    </location>
</feature>
<dbReference type="SMART" id="SM00144">
    <property type="entry name" value="PI3K_rbd"/>
    <property type="match status" value="1"/>
</dbReference>
<dbReference type="AlphaFoldDB" id="H3AT86"/>
<dbReference type="Pfam" id="PF00792">
    <property type="entry name" value="PI3K_C2"/>
    <property type="match status" value="1"/>
</dbReference>
<dbReference type="Gene3D" id="1.25.40.70">
    <property type="entry name" value="Phosphatidylinositol 3-kinase, accessory domain (PIK)"/>
    <property type="match status" value="1"/>
</dbReference>
<dbReference type="STRING" id="7897.ENSLACP00000012857"/>
<comment type="pathway">
    <text evidence="1">Phospholipid metabolism; phosphatidylinositol phosphate biosynthesis.</text>
</comment>
<dbReference type="GO" id="GO:0005524">
    <property type="term" value="F:ATP binding"/>
    <property type="evidence" value="ECO:0007669"/>
    <property type="project" value="UniProtKB-KW"/>
</dbReference>
<evidence type="ECO:0000256" key="6">
    <source>
        <dbReference type="ARBA" id="ARBA00022840"/>
    </source>
</evidence>
<evidence type="ECO:0000256" key="3">
    <source>
        <dbReference type="ARBA" id="ARBA00022679"/>
    </source>
</evidence>
<dbReference type="PROSITE" id="PS00916">
    <property type="entry name" value="PI3_4_KINASE_2"/>
    <property type="match status" value="1"/>
</dbReference>
<dbReference type="Pfam" id="PF19710">
    <property type="entry name" value="PIK3CG_ABD"/>
    <property type="match status" value="1"/>
</dbReference>
<dbReference type="Pfam" id="PF00794">
    <property type="entry name" value="PI3K_rbd"/>
    <property type="match status" value="1"/>
</dbReference>
<dbReference type="SUPFAM" id="SSF56112">
    <property type="entry name" value="Protein kinase-like (PK-like)"/>
    <property type="match status" value="1"/>
</dbReference>
<evidence type="ECO:0000259" key="12">
    <source>
        <dbReference type="PROSITE" id="PS51546"/>
    </source>
</evidence>
<feature type="domain" description="PI3K-ABD" evidence="10">
    <location>
        <begin position="32"/>
        <end position="136"/>
    </location>
</feature>
<dbReference type="PANTHER" id="PTHR10048:SF99">
    <property type="entry name" value="PHOSPHATIDYLINOSITOL 4,5-BISPHOSPHATE 3-KINASE CATALYTIC SUBUNIT GAMMA ISOFORM"/>
    <property type="match status" value="1"/>
</dbReference>
<dbReference type="InterPro" id="IPR000341">
    <property type="entry name" value="PI3K_Ras-bd_dom"/>
</dbReference>
<evidence type="ECO:0000256" key="1">
    <source>
        <dbReference type="ARBA" id="ARBA00004805"/>
    </source>
</evidence>
<dbReference type="SMART" id="SM00145">
    <property type="entry name" value="PI3Ka"/>
    <property type="match status" value="1"/>
</dbReference>
<dbReference type="InterPro" id="IPR042236">
    <property type="entry name" value="PI3K_accessory_sf"/>
</dbReference>
<evidence type="ECO:0000313" key="14">
    <source>
        <dbReference type="Ensembl" id="ENSLACP00000012857.2"/>
    </source>
</evidence>
<evidence type="ECO:0000259" key="10">
    <source>
        <dbReference type="PROSITE" id="PS51544"/>
    </source>
</evidence>
<dbReference type="eggNOG" id="KOG0904">
    <property type="taxonomic scope" value="Eukaryota"/>
</dbReference>
<evidence type="ECO:0000256" key="8">
    <source>
        <dbReference type="SAM" id="MobiDB-lite"/>
    </source>
</evidence>
<dbReference type="InterPro" id="IPR011009">
    <property type="entry name" value="Kinase-like_dom_sf"/>
</dbReference>
<proteinExistence type="inferred from homology"/>
<organism evidence="14 15">
    <name type="scientific">Latimeria chalumnae</name>
    <name type="common">Coelacanth</name>
    <dbReference type="NCBI Taxonomy" id="7897"/>
    <lineage>
        <taxon>Eukaryota</taxon>
        <taxon>Metazoa</taxon>
        <taxon>Chordata</taxon>
        <taxon>Craniata</taxon>
        <taxon>Vertebrata</taxon>
        <taxon>Euteleostomi</taxon>
        <taxon>Coelacanthiformes</taxon>
        <taxon>Coelacanthidae</taxon>
        <taxon>Latimeria</taxon>
    </lineage>
</organism>
<dbReference type="SUPFAM" id="SSF48371">
    <property type="entry name" value="ARM repeat"/>
    <property type="match status" value="1"/>
</dbReference>
<evidence type="ECO:0000256" key="2">
    <source>
        <dbReference type="ARBA" id="ARBA00006209"/>
    </source>
</evidence>
<dbReference type="HOGENOM" id="CLU_002191_1_0_1"/>
<name>H3AT86_LATCH</name>
<comment type="similarity">
    <text evidence="2">Belongs to the PI3/PI4-kinase family. Type III PI4K subfamily.</text>
</comment>
<dbReference type="GeneTree" id="ENSGT00940000165924"/>
<dbReference type="GeneID" id="102362971"/>
<dbReference type="InterPro" id="IPR045580">
    <property type="entry name" value="PIK3CG_ABD"/>
</dbReference>
<dbReference type="UniPathway" id="UPA00220"/>
<dbReference type="PROSITE" id="PS51546">
    <property type="entry name" value="PI3K_RBD"/>
    <property type="match status" value="1"/>
</dbReference>
<evidence type="ECO:0000256" key="5">
    <source>
        <dbReference type="ARBA" id="ARBA00022777"/>
    </source>
</evidence>
<dbReference type="InterPro" id="IPR002420">
    <property type="entry name" value="PI3K-type_C2_dom"/>
</dbReference>
<dbReference type="GO" id="GO:0005737">
    <property type="term" value="C:cytoplasm"/>
    <property type="evidence" value="ECO:0007669"/>
    <property type="project" value="TreeGrafter"/>
</dbReference>
<dbReference type="Gene3D" id="3.30.1010.10">
    <property type="entry name" value="Phosphatidylinositol 3-kinase Catalytic Subunit, Chain A, domain 4"/>
    <property type="match status" value="1"/>
</dbReference>
<comment type="catalytic activity">
    <reaction evidence="7">
        <text>a 1,2-diacyl-sn-glycero-3-phospho-(1D-myo-inositol-4,5-bisphosphate) + ATP = a 1,2-diacyl-sn-glycero-3-phospho-(1D-myo-inositol-3,4,5-trisphosphate) + ADP + H(+)</text>
        <dbReference type="Rhea" id="RHEA:21292"/>
        <dbReference type="ChEBI" id="CHEBI:15378"/>
        <dbReference type="ChEBI" id="CHEBI:30616"/>
        <dbReference type="ChEBI" id="CHEBI:57836"/>
        <dbReference type="ChEBI" id="CHEBI:58456"/>
        <dbReference type="ChEBI" id="CHEBI:456216"/>
        <dbReference type="EC" id="2.7.1.153"/>
    </reaction>
    <physiologicalReaction direction="left-to-right" evidence="7">
        <dbReference type="Rhea" id="RHEA:21293"/>
    </physiologicalReaction>
</comment>
<dbReference type="Proteomes" id="UP000008672">
    <property type="component" value="Unassembled WGS sequence"/>
</dbReference>
<reference evidence="14" key="2">
    <citation type="submission" date="2025-08" db="UniProtKB">
        <authorList>
            <consortium name="Ensembl"/>
        </authorList>
    </citation>
    <scope>IDENTIFICATION</scope>
</reference>